<reference evidence="4 5" key="1">
    <citation type="submission" date="2017-07" db="EMBL/GenBank/DDBJ databases">
        <title>Genome Sequence of Antarctobacter heliothermus Strain SMS3 Isolated from a culture of the Diatom Skeletonema marinoi.</title>
        <authorList>
            <person name="Topel M."/>
            <person name="Pinder M.I.M."/>
            <person name="Johansson O.N."/>
            <person name="Kourtchenko O."/>
            <person name="Godhe A."/>
            <person name="Clarke A.K."/>
        </authorList>
    </citation>
    <scope>NUCLEOTIDE SEQUENCE [LARGE SCALE GENOMIC DNA]</scope>
    <source>
        <strain evidence="4 5">SMS3</strain>
    </source>
</reference>
<organism evidence="4 5">
    <name type="scientific">Antarctobacter heliothermus</name>
    <dbReference type="NCBI Taxonomy" id="74033"/>
    <lineage>
        <taxon>Bacteria</taxon>
        <taxon>Pseudomonadati</taxon>
        <taxon>Pseudomonadota</taxon>
        <taxon>Alphaproteobacteria</taxon>
        <taxon>Rhodobacterales</taxon>
        <taxon>Roseobacteraceae</taxon>
        <taxon>Antarctobacter</taxon>
    </lineage>
</organism>
<feature type="domain" description="Phytase-like" evidence="3">
    <location>
        <begin position="48"/>
        <end position="284"/>
    </location>
</feature>
<evidence type="ECO:0000313" key="5">
    <source>
        <dbReference type="Proteomes" id="UP000203589"/>
    </source>
</evidence>
<keyword evidence="2" id="KW-0732">Signal</keyword>
<feature type="chain" id="PRO_5012488341" evidence="2">
    <location>
        <begin position="30"/>
        <end position="299"/>
    </location>
</feature>
<sequence length="299" mass="33136">MTSPLLRTQRAALGACVSLLFLAGCVAQSGDKVEFLSRLDWPAQAHDLGGFSGLELSADGRRFIALSDRASLVEGQLIRTGPRLTRIEQDAPRPLQNRSGTPLTGPQADSEGLAIGPDGQMFISFEGDHRVWAYTGPNRPKPLDSPRAFLGFAGNGGLEALAIDDQGRLYTLPERSGQLIHPFPVWRYDLGRWQQVFSIPRHGGFLPVGADFGPDGLFYLLEREFTGLAFRSRVRRFSFGEDRILSEETLLETSAHKHGNLEGLSVWRDEAGAIRLTMISDDNFQGFQRSEFVEYRVTE</sequence>
<dbReference type="Pfam" id="PF13449">
    <property type="entry name" value="Phytase-like"/>
    <property type="match status" value="1"/>
</dbReference>
<keyword evidence="5" id="KW-1185">Reference proteome</keyword>
<dbReference type="KEGG" id="aht:ANTHELSMS3_01155"/>
<evidence type="ECO:0000313" key="4">
    <source>
        <dbReference type="EMBL" id="ASP19870.1"/>
    </source>
</evidence>
<evidence type="ECO:0000256" key="1">
    <source>
        <dbReference type="SAM" id="MobiDB-lite"/>
    </source>
</evidence>
<dbReference type="PROSITE" id="PS51257">
    <property type="entry name" value="PROKAR_LIPOPROTEIN"/>
    <property type="match status" value="1"/>
</dbReference>
<evidence type="ECO:0000256" key="2">
    <source>
        <dbReference type="SAM" id="SignalP"/>
    </source>
</evidence>
<protein>
    <submittedName>
        <fullName evidence="4">Esterase-like activity of phytase</fullName>
    </submittedName>
</protein>
<dbReference type="EMBL" id="CP022540">
    <property type="protein sequence ID" value="ASP19870.1"/>
    <property type="molecule type" value="Genomic_DNA"/>
</dbReference>
<name>A0A222E107_9RHOB</name>
<dbReference type="AlphaFoldDB" id="A0A222E107"/>
<dbReference type="InterPro" id="IPR027372">
    <property type="entry name" value="Phytase-like_dom"/>
</dbReference>
<dbReference type="InterPro" id="IPR014567">
    <property type="entry name" value="UCP031900"/>
</dbReference>
<dbReference type="Proteomes" id="UP000203589">
    <property type="component" value="Chromosome"/>
</dbReference>
<evidence type="ECO:0000259" key="3">
    <source>
        <dbReference type="Pfam" id="PF13449"/>
    </source>
</evidence>
<accession>A0A222E107</accession>
<gene>
    <name evidence="4" type="ORF">ANTHELSMS3_01155</name>
</gene>
<dbReference type="PIRSF" id="PIRSF031900">
    <property type="entry name" value="UCP031900"/>
    <property type="match status" value="1"/>
</dbReference>
<feature type="signal peptide" evidence="2">
    <location>
        <begin position="1"/>
        <end position="29"/>
    </location>
</feature>
<proteinExistence type="predicted"/>
<feature type="region of interest" description="Disordered" evidence="1">
    <location>
        <begin position="83"/>
        <end position="111"/>
    </location>
</feature>
<dbReference type="SUPFAM" id="SSF101898">
    <property type="entry name" value="NHL repeat"/>
    <property type="match status" value="1"/>
</dbReference>